<dbReference type="GO" id="GO:0000160">
    <property type="term" value="P:phosphorelay signal transduction system"/>
    <property type="evidence" value="ECO:0007669"/>
    <property type="project" value="InterPro"/>
</dbReference>
<keyword evidence="4" id="KW-0597">Phosphoprotein</keyword>
<keyword evidence="2" id="KW-0238">DNA-binding</keyword>
<dbReference type="Gene3D" id="3.40.50.2300">
    <property type="match status" value="1"/>
</dbReference>
<evidence type="ECO:0000313" key="8">
    <source>
        <dbReference type="Proteomes" id="UP000588068"/>
    </source>
</evidence>
<accession>A0A841HPE5</accession>
<sequence>MNESPRVHLVDDDESFLNALSRLLRLEGLETRAFISATALLGSLGPASRGCVVADLEMPGMTGFELQERLAAAPAPMPILFLTGYGDIPASVRAMRHGAIDFLEKRAPKEELMRSIRVALERGDQEFERRGRLRDLDQRFGRLTPRELEVLQHVVVGRMNKEIAAALSINERTVKLHRTAITRKVGVHSSAQLATLSKEIGLFGNEPTLTA</sequence>
<feature type="modified residue" description="4-aspartylphosphate" evidence="4">
    <location>
        <position position="55"/>
    </location>
</feature>
<dbReference type="InterPro" id="IPR036388">
    <property type="entry name" value="WH-like_DNA-bd_sf"/>
</dbReference>
<dbReference type="InterPro" id="IPR011006">
    <property type="entry name" value="CheY-like_superfamily"/>
</dbReference>
<dbReference type="GO" id="GO:0003677">
    <property type="term" value="F:DNA binding"/>
    <property type="evidence" value="ECO:0007669"/>
    <property type="project" value="UniProtKB-KW"/>
</dbReference>
<dbReference type="InterPro" id="IPR000792">
    <property type="entry name" value="Tscrpt_reg_LuxR_C"/>
</dbReference>
<dbReference type="PRINTS" id="PR00038">
    <property type="entry name" value="HTHLUXR"/>
</dbReference>
<dbReference type="Gene3D" id="1.10.10.10">
    <property type="entry name" value="Winged helix-like DNA-binding domain superfamily/Winged helix DNA-binding domain"/>
    <property type="match status" value="1"/>
</dbReference>
<evidence type="ECO:0000256" key="1">
    <source>
        <dbReference type="ARBA" id="ARBA00023015"/>
    </source>
</evidence>
<dbReference type="SUPFAM" id="SSF52172">
    <property type="entry name" value="CheY-like"/>
    <property type="match status" value="1"/>
</dbReference>
<dbReference type="RefSeq" id="WP_184334591.1">
    <property type="nucleotide sequence ID" value="NZ_JACHHZ010000005.1"/>
</dbReference>
<name>A0A841HPE5_9GAMM</name>
<comment type="caution">
    <text evidence="7">The sequence shown here is derived from an EMBL/GenBank/DDBJ whole genome shotgun (WGS) entry which is preliminary data.</text>
</comment>
<proteinExistence type="predicted"/>
<protein>
    <submittedName>
        <fullName evidence="7">FixJ family two-component response regulator</fullName>
    </submittedName>
</protein>
<dbReference type="AlphaFoldDB" id="A0A841HPE5"/>
<evidence type="ECO:0000256" key="4">
    <source>
        <dbReference type="PROSITE-ProRule" id="PRU00169"/>
    </source>
</evidence>
<reference evidence="7 8" key="1">
    <citation type="submission" date="2020-08" db="EMBL/GenBank/DDBJ databases">
        <title>Genomic Encyclopedia of Type Strains, Phase IV (KMG-IV): sequencing the most valuable type-strain genomes for metagenomic binning, comparative biology and taxonomic classification.</title>
        <authorList>
            <person name="Goeker M."/>
        </authorList>
    </citation>
    <scope>NUCLEOTIDE SEQUENCE [LARGE SCALE GENOMIC DNA]</scope>
    <source>
        <strain evidence="7 8">DSM 26723</strain>
    </source>
</reference>
<keyword evidence="1" id="KW-0805">Transcription regulation</keyword>
<feature type="domain" description="HTH luxR-type" evidence="5">
    <location>
        <begin position="136"/>
        <end position="201"/>
    </location>
</feature>
<dbReference type="PROSITE" id="PS00622">
    <property type="entry name" value="HTH_LUXR_1"/>
    <property type="match status" value="1"/>
</dbReference>
<organism evidence="7 8">
    <name type="scientific">Povalibacter uvarum</name>
    <dbReference type="NCBI Taxonomy" id="732238"/>
    <lineage>
        <taxon>Bacteria</taxon>
        <taxon>Pseudomonadati</taxon>
        <taxon>Pseudomonadota</taxon>
        <taxon>Gammaproteobacteria</taxon>
        <taxon>Steroidobacterales</taxon>
        <taxon>Steroidobacteraceae</taxon>
        <taxon>Povalibacter</taxon>
    </lineage>
</organism>
<feature type="domain" description="Response regulatory" evidence="6">
    <location>
        <begin position="6"/>
        <end position="120"/>
    </location>
</feature>
<dbReference type="GO" id="GO:0006355">
    <property type="term" value="P:regulation of DNA-templated transcription"/>
    <property type="evidence" value="ECO:0007669"/>
    <property type="project" value="InterPro"/>
</dbReference>
<dbReference type="SMART" id="SM00448">
    <property type="entry name" value="REC"/>
    <property type="match status" value="1"/>
</dbReference>
<dbReference type="PANTHER" id="PTHR44688">
    <property type="entry name" value="DNA-BINDING TRANSCRIPTIONAL ACTIVATOR DEVR_DOSR"/>
    <property type="match status" value="1"/>
</dbReference>
<dbReference type="InterPro" id="IPR016032">
    <property type="entry name" value="Sig_transdc_resp-reg_C-effctor"/>
</dbReference>
<dbReference type="InterPro" id="IPR001789">
    <property type="entry name" value="Sig_transdc_resp-reg_receiver"/>
</dbReference>
<evidence type="ECO:0000256" key="2">
    <source>
        <dbReference type="ARBA" id="ARBA00023125"/>
    </source>
</evidence>
<evidence type="ECO:0000259" key="6">
    <source>
        <dbReference type="PROSITE" id="PS50110"/>
    </source>
</evidence>
<keyword evidence="3" id="KW-0804">Transcription</keyword>
<dbReference type="Pfam" id="PF00072">
    <property type="entry name" value="Response_reg"/>
    <property type="match status" value="1"/>
</dbReference>
<dbReference type="Proteomes" id="UP000588068">
    <property type="component" value="Unassembled WGS sequence"/>
</dbReference>
<dbReference type="EMBL" id="JACHHZ010000005">
    <property type="protein sequence ID" value="MBB6095191.1"/>
    <property type="molecule type" value="Genomic_DNA"/>
</dbReference>
<evidence type="ECO:0000259" key="5">
    <source>
        <dbReference type="PROSITE" id="PS50043"/>
    </source>
</evidence>
<dbReference type="PROSITE" id="PS50043">
    <property type="entry name" value="HTH_LUXR_2"/>
    <property type="match status" value="1"/>
</dbReference>
<dbReference type="PANTHER" id="PTHR44688:SF16">
    <property type="entry name" value="DNA-BINDING TRANSCRIPTIONAL ACTIVATOR DEVR_DOSR"/>
    <property type="match status" value="1"/>
</dbReference>
<evidence type="ECO:0000313" key="7">
    <source>
        <dbReference type="EMBL" id="MBB6095191.1"/>
    </source>
</evidence>
<dbReference type="PROSITE" id="PS50110">
    <property type="entry name" value="RESPONSE_REGULATORY"/>
    <property type="match status" value="1"/>
</dbReference>
<dbReference type="Pfam" id="PF00196">
    <property type="entry name" value="GerE"/>
    <property type="match status" value="1"/>
</dbReference>
<gene>
    <name evidence="7" type="ORF">HNQ60_004081</name>
</gene>
<evidence type="ECO:0000256" key="3">
    <source>
        <dbReference type="ARBA" id="ARBA00023163"/>
    </source>
</evidence>
<keyword evidence="8" id="KW-1185">Reference proteome</keyword>
<dbReference type="SUPFAM" id="SSF46894">
    <property type="entry name" value="C-terminal effector domain of the bipartite response regulators"/>
    <property type="match status" value="1"/>
</dbReference>
<dbReference type="CDD" id="cd06170">
    <property type="entry name" value="LuxR_C_like"/>
    <property type="match status" value="1"/>
</dbReference>
<dbReference type="SMART" id="SM00421">
    <property type="entry name" value="HTH_LUXR"/>
    <property type="match status" value="1"/>
</dbReference>